<dbReference type="InterPro" id="IPR037012">
    <property type="entry name" value="NanQ/TabA/YiaL_sf"/>
</dbReference>
<dbReference type="GO" id="GO:0005829">
    <property type="term" value="C:cytosol"/>
    <property type="evidence" value="ECO:0007669"/>
    <property type="project" value="TreeGrafter"/>
</dbReference>
<reference evidence="1 2" key="1">
    <citation type="submission" date="2016-11" db="EMBL/GenBank/DDBJ databases">
        <authorList>
            <person name="Jaros S."/>
            <person name="Januszkiewicz K."/>
            <person name="Wedrychowicz H."/>
        </authorList>
    </citation>
    <scope>NUCLEOTIDE SEQUENCE [LARGE SCALE GENOMIC DNA]</scope>
    <source>
        <strain evidence="1 2">DSM 10502</strain>
    </source>
</reference>
<dbReference type="Gene3D" id="2.60.120.370">
    <property type="entry name" value="YhcH/YjgK/YiaL"/>
    <property type="match status" value="1"/>
</dbReference>
<organism evidence="1 2">
    <name type="scientific">Schwartzia succinivorans DSM 10502</name>
    <dbReference type="NCBI Taxonomy" id="1123243"/>
    <lineage>
        <taxon>Bacteria</taxon>
        <taxon>Bacillati</taxon>
        <taxon>Bacillota</taxon>
        <taxon>Negativicutes</taxon>
        <taxon>Selenomonadales</taxon>
        <taxon>Selenomonadaceae</taxon>
        <taxon>Schwartzia</taxon>
    </lineage>
</organism>
<evidence type="ECO:0000313" key="1">
    <source>
        <dbReference type="EMBL" id="SHF25853.1"/>
    </source>
</evidence>
<dbReference type="Pfam" id="PF04074">
    <property type="entry name" value="DUF386"/>
    <property type="match status" value="1"/>
</dbReference>
<sequence>MLIGTIEGFNSNYGPYSEAVKRAVEFLREKDFSKMEDGRYEIDGELIYATVSRYTTKPAKECFPESHRRYIDVQYIVDGEEYLGWCPFTPDLKVKTPYDEKKDIEFYEKLVPESNFVLKPGVFAVLTTKDVHCPCRAIDDKPCKVLKVVVKVSTELLKEQQ</sequence>
<dbReference type="PANTHER" id="PTHR34986:SF1">
    <property type="entry name" value="PROTEIN YIAL"/>
    <property type="match status" value="1"/>
</dbReference>
<evidence type="ECO:0000313" key="2">
    <source>
        <dbReference type="Proteomes" id="UP000184404"/>
    </source>
</evidence>
<keyword evidence="2" id="KW-1185">Reference proteome</keyword>
<dbReference type="PANTHER" id="PTHR34986">
    <property type="entry name" value="EVOLVED BETA-GALACTOSIDASE SUBUNIT BETA"/>
    <property type="match status" value="1"/>
</dbReference>
<dbReference type="NCBIfam" id="TIGR00022">
    <property type="entry name" value="YhcH/YjgK/YiaL family protein"/>
    <property type="match status" value="1"/>
</dbReference>
<dbReference type="SUPFAM" id="SSF51197">
    <property type="entry name" value="Clavaminate synthase-like"/>
    <property type="match status" value="1"/>
</dbReference>
<proteinExistence type="predicted"/>
<gene>
    <name evidence="1" type="ORF">SAMN02745190_02228</name>
</gene>
<name>A0A1M5A6C3_9FIRM</name>
<dbReference type="AlphaFoldDB" id="A0A1M5A6C3"/>
<accession>A0A1M5A6C3</accession>
<protein>
    <submittedName>
        <fullName evidence="1">YhcH/YjgK/YiaL family protein</fullName>
    </submittedName>
</protein>
<dbReference type="EMBL" id="FQUG01000010">
    <property type="protein sequence ID" value="SHF25853.1"/>
    <property type="molecule type" value="Genomic_DNA"/>
</dbReference>
<dbReference type="Proteomes" id="UP000184404">
    <property type="component" value="Unassembled WGS sequence"/>
</dbReference>
<dbReference type="RefSeq" id="WP_072936330.1">
    <property type="nucleotide sequence ID" value="NZ_FQUG01000010.1"/>
</dbReference>
<dbReference type="STRING" id="1123243.SAMN02745190_02228"/>
<dbReference type="OrthoDB" id="9792756at2"/>
<dbReference type="InterPro" id="IPR004375">
    <property type="entry name" value="NanQ/TabA/YiaL"/>
</dbReference>